<dbReference type="RefSeq" id="WP_289167266.1">
    <property type="nucleotide sequence ID" value="NZ_JASZZN010000033.1"/>
</dbReference>
<evidence type="ECO:0000313" key="4">
    <source>
        <dbReference type="EMBL" id="MDM4019195.1"/>
    </source>
</evidence>
<name>A0ABT7PRQ1_9BACT</name>
<dbReference type="Pfam" id="PF00059">
    <property type="entry name" value="Lectin_C"/>
    <property type="match status" value="1"/>
</dbReference>
<evidence type="ECO:0000313" key="5">
    <source>
        <dbReference type="Proteomes" id="UP001239462"/>
    </source>
</evidence>
<dbReference type="PANTHER" id="PTHR30273">
    <property type="entry name" value="PERIPLASMIC SIGNAL SENSOR AND SIGMA FACTOR ACTIVATOR FECR-RELATED"/>
    <property type="match status" value="1"/>
</dbReference>
<dbReference type="InterPro" id="IPR012373">
    <property type="entry name" value="Ferrdict_sens_TM"/>
</dbReference>
<dbReference type="InterPro" id="IPR016187">
    <property type="entry name" value="CTDL_fold"/>
</dbReference>
<feature type="compositionally biased region" description="Basic and acidic residues" evidence="1">
    <location>
        <begin position="75"/>
        <end position="90"/>
    </location>
</feature>
<feature type="transmembrane region" description="Helical" evidence="2">
    <location>
        <begin position="98"/>
        <end position="119"/>
    </location>
</feature>
<dbReference type="Gene3D" id="3.10.100.10">
    <property type="entry name" value="Mannose-Binding Protein A, subunit A"/>
    <property type="match status" value="2"/>
</dbReference>
<dbReference type="PANTHER" id="PTHR30273:SF2">
    <property type="entry name" value="PROTEIN FECR"/>
    <property type="match status" value="1"/>
</dbReference>
<dbReference type="SMART" id="SM00034">
    <property type="entry name" value="CLECT"/>
    <property type="match status" value="1"/>
</dbReference>
<protein>
    <submittedName>
        <fullName evidence="4">Lectin-like protein</fullName>
    </submittedName>
</protein>
<evidence type="ECO:0000256" key="2">
    <source>
        <dbReference type="SAM" id="Phobius"/>
    </source>
</evidence>
<proteinExistence type="predicted"/>
<organism evidence="4 5">
    <name type="scientific">Roseiconus lacunae</name>
    <dbReference type="NCBI Taxonomy" id="2605694"/>
    <lineage>
        <taxon>Bacteria</taxon>
        <taxon>Pseudomonadati</taxon>
        <taxon>Planctomycetota</taxon>
        <taxon>Planctomycetia</taxon>
        <taxon>Pirellulales</taxon>
        <taxon>Pirellulaceae</taxon>
        <taxon>Roseiconus</taxon>
    </lineage>
</organism>
<reference evidence="4 5" key="1">
    <citation type="submission" date="2023-06" db="EMBL/GenBank/DDBJ databases">
        <title>Roseiconus lacunae JC819 isolated from Gulf of Mannar region, Tamil Nadu.</title>
        <authorList>
            <person name="Pk S."/>
            <person name="Ch S."/>
            <person name="Ch V.R."/>
        </authorList>
    </citation>
    <scope>NUCLEOTIDE SEQUENCE [LARGE SCALE GENOMIC DNA]</scope>
    <source>
        <strain evidence="4 5">JC819</strain>
    </source>
</reference>
<dbReference type="InterPro" id="IPR001304">
    <property type="entry name" value="C-type_lectin-like"/>
</dbReference>
<comment type="caution">
    <text evidence="4">The sequence shown here is derived from an EMBL/GenBank/DDBJ whole genome shotgun (WGS) entry which is preliminary data.</text>
</comment>
<gene>
    <name evidence="4" type="ORF">QTN89_27315</name>
</gene>
<keyword evidence="2" id="KW-1133">Transmembrane helix</keyword>
<dbReference type="Proteomes" id="UP001239462">
    <property type="component" value="Unassembled WGS sequence"/>
</dbReference>
<dbReference type="InterPro" id="IPR016186">
    <property type="entry name" value="C-type_lectin-like/link_sf"/>
</dbReference>
<evidence type="ECO:0000259" key="3">
    <source>
        <dbReference type="PROSITE" id="PS50041"/>
    </source>
</evidence>
<evidence type="ECO:0000256" key="1">
    <source>
        <dbReference type="SAM" id="MobiDB-lite"/>
    </source>
</evidence>
<keyword evidence="2" id="KW-0472">Membrane</keyword>
<sequence>MSGSHRREMSPQEDELMVLAGRHCDGTLSPDDLSRLEDLLVEAPELRSRYLAYMELNASLMWRYRTGEGLPADAADVRPDSSSRPSERRPYSYRNPSWIRLAAAAVILAMFVSMAYWVGPTIDRWVGVNADQTTGQRLTRDSQEIQVAVQPTTSSHTNPFVATLLDASSAVWAGDGDAVDVGTRIRAGEIRLESGDAELVFDSGAKLVLSGPAQLTLETSLSASLTSGALVAHMPETATGFRLRTESAEFVDQGTEFGVIVESGGPAEVHVFRGQVDVHGEGSSEVVELVDGEAMRIAHAGDQGERITYSKSRFGGLASRVTAPIHWPIKAGGNGHYYQLILTDHPVSWHQAARDSMSRHHLGMPGHLATVTSAEEDRFIIEKLIGESIPRGIWIGLTDVLRESQFRWVTGEPVGYTNWAASPEQQPDNYREADWHGGEDYGMYTATVGSERSWAWNDLSIDSIHETISAYLVEYEPQVDALTQRTITQPPIEWSTASGGNGHHYQLVLSLEPVNWNVVRERAEQSMFNGQHGHLVTLESPGETAFVVNEVLRVCGISENMIGLTGSNLTGSKAEGLRWINGNPVTDIAVGKPYLPADRVYGLLRWNNNEARWEVQSRAIEVQPGAWFGYIIEYP</sequence>
<accession>A0ABT7PRQ1</accession>
<dbReference type="EMBL" id="JASZZN010000033">
    <property type="protein sequence ID" value="MDM4019195.1"/>
    <property type="molecule type" value="Genomic_DNA"/>
</dbReference>
<keyword evidence="5" id="KW-1185">Reference proteome</keyword>
<dbReference type="SUPFAM" id="SSF56436">
    <property type="entry name" value="C-type lectin-like"/>
    <property type="match status" value="1"/>
</dbReference>
<feature type="region of interest" description="Disordered" evidence="1">
    <location>
        <begin position="72"/>
        <end position="91"/>
    </location>
</feature>
<dbReference type="PROSITE" id="PS50041">
    <property type="entry name" value="C_TYPE_LECTIN_2"/>
    <property type="match status" value="1"/>
</dbReference>
<keyword evidence="2" id="KW-0812">Transmembrane</keyword>
<feature type="domain" description="C-type lectin" evidence="3">
    <location>
        <begin position="333"/>
        <end position="458"/>
    </location>
</feature>